<gene>
    <name evidence="1" type="ORF">ONB1V03_LOCUS6567</name>
</gene>
<keyword evidence="2" id="KW-1185">Reference proteome</keyword>
<name>A0A7R9QJN8_9ACAR</name>
<evidence type="ECO:0000313" key="2">
    <source>
        <dbReference type="Proteomes" id="UP000728032"/>
    </source>
</evidence>
<organism evidence="1">
    <name type="scientific">Oppiella nova</name>
    <dbReference type="NCBI Taxonomy" id="334625"/>
    <lineage>
        <taxon>Eukaryota</taxon>
        <taxon>Metazoa</taxon>
        <taxon>Ecdysozoa</taxon>
        <taxon>Arthropoda</taxon>
        <taxon>Chelicerata</taxon>
        <taxon>Arachnida</taxon>
        <taxon>Acari</taxon>
        <taxon>Acariformes</taxon>
        <taxon>Sarcoptiformes</taxon>
        <taxon>Oribatida</taxon>
        <taxon>Brachypylina</taxon>
        <taxon>Oppioidea</taxon>
        <taxon>Oppiidae</taxon>
        <taxon>Oppiella</taxon>
    </lineage>
</organism>
<sequence length="74" mass="8141">MSSKIKMLVLTFAEKIETPGLRLERSIDDILPFSTASGVAQRGPSKNLWFSLLSLLSLIIQTSLQRQSHGLAAK</sequence>
<feature type="non-terminal residue" evidence="1">
    <location>
        <position position="1"/>
    </location>
</feature>
<accession>A0A7R9QJN8</accession>
<dbReference type="Proteomes" id="UP000728032">
    <property type="component" value="Unassembled WGS sequence"/>
</dbReference>
<dbReference type="EMBL" id="CAJPVJ010002984">
    <property type="protein sequence ID" value="CAG2167055.1"/>
    <property type="molecule type" value="Genomic_DNA"/>
</dbReference>
<dbReference type="AlphaFoldDB" id="A0A7R9QJN8"/>
<dbReference type="EMBL" id="OC917809">
    <property type="protein sequence ID" value="CAD7648052.1"/>
    <property type="molecule type" value="Genomic_DNA"/>
</dbReference>
<evidence type="ECO:0000313" key="1">
    <source>
        <dbReference type="EMBL" id="CAD7648052.1"/>
    </source>
</evidence>
<protein>
    <submittedName>
        <fullName evidence="1">Uncharacterized protein</fullName>
    </submittedName>
</protein>
<proteinExistence type="predicted"/>
<reference evidence="1" key="1">
    <citation type="submission" date="2020-11" db="EMBL/GenBank/DDBJ databases">
        <authorList>
            <person name="Tran Van P."/>
        </authorList>
    </citation>
    <scope>NUCLEOTIDE SEQUENCE</scope>
</reference>